<dbReference type="InterPro" id="IPR014716">
    <property type="entry name" value="Fibrinogen_a/b/g_C_1"/>
</dbReference>
<dbReference type="NCBIfam" id="NF040941">
    <property type="entry name" value="GGGWT_bact"/>
    <property type="match status" value="1"/>
</dbReference>
<dbReference type="PROSITE" id="PS51406">
    <property type="entry name" value="FIBRINOGEN_C_2"/>
    <property type="match status" value="1"/>
</dbReference>
<dbReference type="Pfam" id="PF00147">
    <property type="entry name" value="Fibrinogen_C"/>
    <property type="match status" value="1"/>
</dbReference>
<organism evidence="1 2">
    <name type="scientific">Paramuricea clavata</name>
    <name type="common">Red gorgonian</name>
    <name type="synonym">Violescent sea-whip</name>
    <dbReference type="NCBI Taxonomy" id="317549"/>
    <lineage>
        <taxon>Eukaryota</taxon>
        <taxon>Metazoa</taxon>
        <taxon>Cnidaria</taxon>
        <taxon>Anthozoa</taxon>
        <taxon>Octocorallia</taxon>
        <taxon>Malacalcyonacea</taxon>
        <taxon>Plexauridae</taxon>
        <taxon>Paramuricea</taxon>
    </lineage>
</organism>
<proteinExistence type="predicted"/>
<dbReference type="InterPro" id="IPR036056">
    <property type="entry name" value="Fibrinogen-like_C"/>
</dbReference>
<reference evidence="1" key="1">
    <citation type="submission" date="2020-04" db="EMBL/GenBank/DDBJ databases">
        <authorList>
            <person name="Alioto T."/>
            <person name="Alioto T."/>
            <person name="Gomez Garrido J."/>
        </authorList>
    </citation>
    <scope>NUCLEOTIDE SEQUENCE</scope>
    <source>
        <strain evidence="1">A484AB</strain>
    </source>
</reference>
<keyword evidence="2" id="KW-1185">Reference proteome</keyword>
<sequence length="299" mass="33158">MEEGEWTFFYNIDERKNENKNERPEEVVKDLTRENPGKSCKDIMSTNIPKSDLYWIQPDGDSSPVQSYCDMIFQEGGWTLASYGHVATTGYGVFDDRNKNIPNMNHPSGYTWHPNKRNNSQGVIGLEHGAVNLARGAKNMIMAGGGNPVSGGINGYSYVYFIDISNNSNKITFANHNRYHGAIGTTNISKMHVVEFTVKALKGETGSEKRYALAEALGVTWGDTYPTGYGFAPSNSQYGSWDRGPFFPSVHTGDRPAGGCTAVKSYPPDVDKGCPNYAHYGWHSLFTTQKTGQTSIWFK</sequence>
<evidence type="ECO:0000313" key="1">
    <source>
        <dbReference type="EMBL" id="CAB4025664.1"/>
    </source>
</evidence>
<dbReference type="AlphaFoldDB" id="A0A6S7J6S1"/>
<accession>A0A6S7J6S1</accession>
<dbReference type="InterPro" id="IPR002181">
    <property type="entry name" value="Fibrinogen_a/b/g_C_dom"/>
</dbReference>
<name>A0A6S7J6S1_PARCT</name>
<dbReference type="Gene3D" id="3.90.215.10">
    <property type="entry name" value="Gamma Fibrinogen, chain A, domain 1"/>
    <property type="match status" value="1"/>
</dbReference>
<evidence type="ECO:0000313" key="2">
    <source>
        <dbReference type="Proteomes" id="UP001152795"/>
    </source>
</evidence>
<gene>
    <name evidence="1" type="ORF">PACLA_8A077246</name>
</gene>
<comment type="caution">
    <text evidence="1">The sequence shown here is derived from an EMBL/GenBank/DDBJ whole genome shotgun (WGS) entry which is preliminary data.</text>
</comment>
<dbReference type="OrthoDB" id="10045365at2759"/>
<dbReference type="EMBL" id="CACRXK020013743">
    <property type="protein sequence ID" value="CAB4025664.1"/>
    <property type="molecule type" value="Genomic_DNA"/>
</dbReference>
<protein>
    <submittedName>
        <fullName evidence="1">Uncharacterized protein</fullName>
    </submittedName>
</protein>
<dbReference type="Proteomes" id="UP001152795">
    <property type="component" value="Unassembled WGS sequence"/>
</dbReference>
<dbReference type="SUPFAM" id="SSF56496">
    <property type="entry name" value="Fibrinogen C-terminal domain-like"/>
    <property type="match status" value="1"/>
</dbReference>